<dbReference type="GeneID" id="19273467"/>
<reference evidence="3" key="1">
    <citation type="journal article" date="2015" name="BMC Genomics">
        <title>Genomic and transcriptomic analysis of the endophytic fungus Pestalotiopsis fici reveals its lifestyle and high potential for synthesis of natural products.</title>
        <authorList>
            <person name="Wang X."/>
            <person name="Zhang X."/>
            <person name="Liu L."/>
            <person name="Xiang M."/>
            <person name="Wang W."/>
            <person name="Sun X."/>
            <person name="Che Y."/>
            <person name="Guo L."/>
            <person name="Liu G."/>
            <person name="Guo L."/>
            <person name="Wang C."/>
            <person name="Yin W.B."/>
            <person name="Stadler M."/>
            <person name="Zhang X."/>
            <person name="Liu X."/>
        </authorList>
    </citation>
    <scope>NUCLEOTIDE SEQUENCE [LARGE SCALE GENOMIC DNA]</scope>
    <source>
        <strain evidence="3">W106-1 / CGMCC3.15140</strain>
    </source>
</reference>
<dbReference type="KEGG" id="pfy:PFICI_08454"/>
<organism evidence="2 3">
    <name type="scientific">Pestalotiopsis fici (strain W106-1 / CGMCC3.15140)</name>
    <dbReference type="NCBI Taxonomy" id="1229662"/>
    <lineage>
        <taxon>Eukaryota</taxon>
        <taxon>Fungi</taxon>
        <taxon>Dikarya</taxon>
        <taxon>Ascomycota</taxon>
        <taxon>Pezizomycotina</taxon>
        <taxon>Sordariomycetes</taxon>
        <taxon>Xylariomycetidae</taxon>
        <taxon>Amphisphaeriales</taxon>
        <taxon>Sporocadaceae</taxon>
        <taxon>Pestalotiopsis</taxon>
    </lineage>
</organism>
<dbReference type="STRING" id="1229662.W3X4D5"/>
<name>W3X4D5_PESFW</name>
<dbReference type="PANTHER" id="PTHR11567:SF195">
    <property type="entry name" value="ACID PHOSPHATASE, PUTATIVE (AFU_ORTHOLOGUE AFUA_3G14570)-RELATED"/>
    <property type="match status" value="1"/>
</dbReference>
<evidence type="ECO:0000313" key="3">
    <source>
        <dbReference type="Proteomes" id="UP000030651"/>
    </source>
</evidence>
<dbReference type="InterPro" id="IPR050645">
    <property type="entry name" value="Histidine_acid_phosphatase"/>
</dbReference>
<dbReference type="GO" id="GO:0016791">
    <property type="term" value="F:phosphatase activity"/>
    <property type="evidence" value="ECO:0007669"/>
    <property type="project" value="TreeGrafter"/>
</dbReference>
<accession>W3X4D5</accession>
<dbReference type="OrthoDB" id="10262962at2759"/>
<gene>
    <name evidence="2" type="ORF">PFICI_08454</name>
</gene>
<dbReference type="SUPFAM" id="SSF53254">
    <property type="entry name" value="Phosphoglycerate mutase-like"/>
    <property type="match status" value="1"/>
</dbReference>
<protein>
    <submittedName>
        <fullName evidence="2">Uncharacterized protein</fullName>
    </submittedName>
</protein>
<keyword evidence="1" id="KW-1133">Transmembrane helix</keyword>
<dbReference type="Gene3D" id="3.40.50.1240">
    <property type="entry name" value="Phosphoglycerate mutase-like"/>
    <property type="match status" value="1"/>
</dbReference>
<keyword evidence="1" id="KW-0812">Transmembrane</keyword>
<keyword evidence="1" id="KW-0472">Membrane</keyword>
<dbReference type="InParanoid" id="W3X4D5"/>
<evidence type="ECO:0000313" key="2">
    <source>
        <dbReference type="EMBL" id="ETS80925.1"/>
    </source>
</evidence>
<dbReference type="InterPro" id="IPR029033">
    <property type="entry name" value="His_PPase_superfam"/>
</dbReference>
<dbReference type="EMBL" id="KI912113">
    <property type="protein sequence ID" value="ETS80925.1"/>
    <property type="molecule type" value="Genomic_DNA"/>
</dbReference>
<sequence length="551" mass="60529">MSNDVDFIDLSSHVGANSVIVPMSKGRIAAWTYKLAILASTVVVFVLTIGPWPSMLAPVSSISLFAVLSPVAAQAAVDLDWHAPAETDINNITQVLSTSGVYGFIFNSSDTGKNPYGTYNWCNMPHARKTEYPIPSSSELTLKYVEVIQRHHKRTPYASNAFPVEPYRWDCDDQGLFYYGQHLPTDSGRGSSAYTYWDVFNSSVNPFTPSGWIGSCQFPQITSGGLDDSWVHGADLYGVYHDLLAFLPDKASDWQSKVKFRVTNNQITSQVAGMLIAGMWGSASQNVPLLVQASTIDSLEPTYTCTAGSDLFNSIKSSDNPAWANHLAQAADLYEALDAVSGVPASDSGFHSWFDHYYDNLSARQCHSKPLPCNATTGECITQEQANSVYRLGLWEYSQIYRDAEDSLAVSVSTYGVWIAELAAHLRAAVSGMSAIDYWHNVAHDGSLSRLLSILQIDEMVWPGMGSEVIFELWEGKTNSTNLYTENDHKRSSRSNTGHYIRVLFGGQVMRSSNPSLGLLDMLPVDTLLSYFDGLVGENANLIKGKCENSD</sequence>
<keyword evidence="3" id="KW-1185">Reference proteome</keyword>
<dbReference type="eggNOG" id="ENOG502RA4W">
    <property type="taxonomic scope" value="Eukaryota"/>
</dbReference>
<evidence type="ECO:0000256" key="1">
    <source>
        <dbReference type="SAM" id="Phobius"/>
    </source>
</evidence>
<dbReference type="PANTHER" id="PTHR11567">
    <property type="entry name" value="ACID PHOSPHATASE-RELATED"/>
    <property type="match status" value="1"/>
</dbReference>
<dbReference type="RefSeq" id="XP_007835226.1">
    <property type="nucleotide sequence ID" value="XM_007837035.1"/>
</dbReference>
<proteinExistence type="predicted"/>
<dbReference type="AlphaFoldDB" id="W3X4D5"/>
<feature type="transmembrane region" description="Helical" evidence="1">
    <location>
        <begin position="31"/>
        <end position="52"/>
    </location>
</feature>
<dbReference type="Proteomes" id="UP000030651">
    <property type="component" value="Unassembled WGS sequence"/>
</dbReference>
<dbReference type="HOGENOM" id="CLU_030126_0_0_1"/>
<dbReference type="OMA" id="RHNIAHD"/>